<sequence length="106" mass="11843">MSLVEIKKEGPIDKGVTRNKVLDFDQGLVINLQIKAGETVPRHHANTDVIVYVASGEVLFGVEEKRHHMKEGSLLHMKPFEKHDIEALQDASLLVFKIGSNPRCSL</sequence>
<dbReference type="Gene3D" id="2.60.120.10">
    <property type="entry name" value="Jelly Rolls"/>
    <property type="match status" value="1"/>
</dbReference>
<protein>
    <submittedName>
        <fullName evidence="2">AraC family ligand binding domain-containing protein</fullName>
    </submittedName>
</protein>
<name>A0A8I1AAH9_THEIN</name>
<dbReference type="Proteomes" id="UP000633619">
    <property type="component" value="Unassembled WGS sequence"/>
</dbReference>
<evidence type="ECO:0000313" key="2">
    <source>
        <dbReference type="EMBL" id="MBH8596015.1"/>
    </source>
</evidence>
<dbReference type="InterPro" id="IPR011051">
    <property type="entry name" value="RmlC_Cupin_sf"/>
</dbReference>
<dbReference type="PANTHER" id="PTHR37694">
    <property type="entry name" value="SLR8022 PROTEIN"/>
    <property type="match status" value="1"/>
</dbReference>
<accession>A0A8I1AAH9</accession>
<dbReference type="PANTHER" id="PTHR37694:SF1">
    <property type="entry name" value="SLR8022 PROTEIN"/>
    <property type="match status" value="1"/>
</dbReference>
<dbReference type="AlphaFoldDB" id="A0A8I1AAH9"/>
<dbReference type="InterPro" id="IPR014710">
    <property type="entry name" value="RmlC-like_jellyroll"/>
</dbReference>
<dbReference type="RefSeq" id="WP_181732570.1">
    <property type="nucleotide sequence ID" value="NZ_JACEIR010000009.1"/>
</dbReference>
<keyword evidence="3" id="KW-1185">Reference proteome</keyword>
<organism evidence="2 3">
    <name type="scientific">Thermoactinomyces intermedius</name>
    <dbReference type="NCBI Taxonomy" id="2024"/>
    <lineage>
        <taxon>Bacteria</taxon>
        <taxon>Bacillati</taxon>
        <taxon>Bacillota</taxon>
        <taxon>Bacilli</taxon>
        <taxon>Bacillales</taxon>
        <taxon>Thermoactinomycetaceae</taxon>
        <taxon>Thermoactinomyces</taxon>
    </lineage>
</organism>
<feature type="domain" description="Cupin type-2" evidence="1">
    <location>
        <begin position="34"/>
        <end position="93"/>
    </location>
</feature>
<dbReference type="InterPro" id="IPR013096">
    <property type="entry name" value="Cupin_2"/>
</dbReference>
<proteinExistence type="predicted"/>
<dbReference type="EMBL" id="JAECVW010000008">
    <property type="protein sequence ID" value="MBH8596015.1"/>
    <property type="molecule type" value="Genomic_DNA"/>
</dbReference>
<evidence type="ECO:0000259" key="1">
    <source>
        <dbReference type="Pfam" id="PF07883"/>
    </source>
</evidence>
<gene>
    <name evidence="2" type="ORF">I8U20_11810</name>
</gene>
<dbReference type="SUPFAM" id="SSF51182">
    <property type="entry name" value="RmlC-like cupins"/>
    <property type="match status" value="1"/>
</dbReference>
<comment type="caution">
    <text evidence="2">The sequence shown here is derived from an EMBL/GenBank/DDBJ whole genome shotgun (WGS) entry which is preliminary data.</text>
</comment>
<reference evidence="2 3" key="1">
    <citation type="submission" date="2020-12" db="EMBL/GenBank/DDBJ databases">
        <title>WGS of Thermoactinomyces spp.</title>
        <authorList>
            <person name="Cheng K."/>
        </authorList>
    </citation>
    <scope>NUCLEOTIDE SEQUENCE [LARGE SCALE GENOMIC DNA]</scope>
    <source>
        <strain evidence="3">CICC 10671\DSM 43846</strain>
    </source>
</reference>
<dbReference type="Pfam" id="PF07883">
    <property type="entry name" value="Cupin_2"/>
    <property type="match status" value="1"/>
</dbReference>
<evidence type="ECO:0000313" key="3">
    <source>
        <dbReference type="Proteomes" id="UP000633619"/>
    </source>
</evidence>